<keyword evidence="1" id="KW-0812">Transmembrane</keyword>
<dbReference type="Proteomes" id="UP001595962">
    <property type="component" value="Unassembled WGS sequence"/>
</dbReference>
<dbReference type="CDD" id="cd01949">
    <property type="entry name" value="GGDEF"/>
    <property type="match status" value="1"/>
</dbReference>
<evidence type="ECO:0000313" key="6">
    <source>
        <dbReference type="Proteomes" id="UP001595962"/>
    </source>
</evidence>
<dbReference type="InterPro" id="IPR050706">
    <property type="entry name" value="Cyclic-di-GMP_PDE-like"/>
</dbReference>
<dbReference type="CDD" id="cd01948">
    <property type="entry name" value="EAL"/>
    <property type="match status" value="1"/>
</dbReference>
<evidence type="ECO:0000256" key="1">
    <source>
        <dbReference type="SAM" id="Phobius"/>
    </source>
</evidence>
<accession>A0ABV9JPB0</accession>
<dbReference type="Pfam" id="PF00563">
    <property type="entry name" value="EAL"/>
    <property type="match status" value="1"/>
</dbReference>
<dbReference type="InterPro" id="IPR003660">
    <property type="entry name" value="HAMP_dom"/>
</dbReference>
<feature type="domain" description="EAL" evidence="2">
    <location>
        <begin position="510"/>
        <end position="763"/>
    </location>
</feature>
<dbReference type="InterPro" id="IPR001633">
    <property type="entry name" value="EAL_dom"/>
</dbReference>
<dbReference type="PANTHER" id="PTHR33121">
    <property type="entry name" value="CYCLIC DI-GMP PHOSPHODIESTERASE PDEF"/>
    <property type="match status" value="1"/>
</dbReference>
<evidence type="ECO:0000259" key="4">
    <source>
        <dbReference type="PROSITE" id="PS50887"/>
    </source>
</evidence>
<feature type="transmembrane region" description="Helical" evidence="1">
    <location>
        <begin position="271"/>
        <end position="290"/>
    </location>
</feature>
<gene>
    <name evidence="5" type="ORF">ACFO3I_13500</name>
</gene>
<dbReference type="PROSITE" id="PS50883">
    <property type="entry name" value="EAL"/>
    <property type="match status" value="1"/>
</dbReference>
<dbReference type="InterPro" id="IPR043128">
    <property type="entry name" value="Rev_trsase/Diguanyl_cyclase"/>
</dbReference>
<evidence type="ECO:0000259" key="2">
    <source>
        <dbReference type="PROSITE" id="PS50883"/>
    </source>
</evidence>
<evidence type="ECO:0000313" key="5">
    <source>
        <dbReference type="EMBL" id="MFC4656024.1"/>
    </source>
</evidence>
<protein>
    <submittedName>
        <fullName evidence="5">EAL domain-containing protein</fullName>
    </submittedName>
</protein>
<dbReference type="InterPro" id="IPR000160">
    <property type="entry name" value="GGDEF_dom"/>
</dbReference>
<reference evidence="6" key="1">
    <citation type="journal article" date="2019" name="Int. J. Syst. Evol. Microbiol.">
        <title>The Global Catalogue of Microorganisms (GCM) 10K type strain sequencing project: providing services to taxonomists for standard genome sequencing and annotation.</title>
        <authorList>
            <consortium name="The Broad Institute Genomics Platform"/>
            <consortium name="The Broad Institute Genome Sequencing Center for Infectious Disease"/>
            <person name="Wu L."/>
            <person name="Ma J."/>
        </authorList>
    </citation>
    <scope>NUCLEOTIDE SEQUENCE [LARGE SCALE GENOMIC DNA]</scope>
    <source>
        <strain evidence="6">DT28</strain>
    </source>
</reference>
<feature type="domain" description="GGDEF" evidence="4">
    <location>
        <begin position="373"/>
        <end position="501"/>
    </location>
</feature>
<dbReference type="Gene3D" id="6.10.340.10">
    <property type="match status" value="1"/>
</dbReference>
<dbReference type="Pfam" id="PF00672">
    <property type="entry name" value="HAMP"/>
    <property type="match status" value="1"/>
</dbReference>
<name>A0ABV9JPB0_9GAMM</name>
<dbReference type="PANTHER" id="PTHR33121:SF71">
    <property type="entry name" value="OXYGEN SENSOR PROTEIN DOSP"/>
    <property type="match status" value="1"/>
</dbReference>
<evidence type="ECO:0000259" key="3">
    <source>
        <dbReference type="PROSITE" id="PS50885"/>
    </source>
</evidence>
<proteinExistence type="predicted"/>
<dbReference type="InterPro" id="IPR029150">
    <property type="entry name" value="dCache_3"/>
</dbReference>
<dbReference type="SMART" id="SM00052">
    <property type="entry name" value="EAL"/>
    <property type="match status" value="1"/>
</dbReference>
<dbReference type="InterPro" id="IPR035919">
    <property type="entry name" value="EAL_sf"/>
</dbReference>
<dbReference type="SMART" id="SM00304">
    <property type="entry name" value="HAMP"/>
    <property type="match status" value="1"/>
</dbReference>
<dbReference type="Pfam" id="PF14827">
    <property type="entry name" value="dCache_3"/>
    <property type="match status" value="1"/>
</dbReference>
<keyword evidence="1" id="KW-0472">Membrane</keyword>
<dbReference type="PROSITE" id="PS50887">
    <property type="entry name" value="GGDEF"/>
    <property type="match status" value="1"/>
</dbReference>
<dbReference type="SUPFAM" id="SSF141868">
    <property type="entry name" value="EAL domain-like"/>
    <property type="match status" value="1"/>
</dbReference>
<dbReference type="SUPFAM" id="SSF55073">
    <property type="entry name" value="Nucleotide cyclase"/>
    <property type="match status" value="1"/>
</dbReference>
<sequence length="776" mass="85943">MFDSLRSRLILTLLSLLTVLAIASGLATLTTMKQDSRQQAEQALQVAANVLLQALDNRATQLNNSVRLLASDYGFRRAIATAEQETILSVLDNHGSRVDAALAVLFSPEGQLLASTNPALSSTDFSSFFTQGQSRSATDFNDIQKLGDESYQLVLVPVRAPQTIAWIGMGFQLDQQLAEQIKGITGLDISFTNAGGPSAVANNSTLASHLQPSVLTSLPEFKAGPQIPFSSADEQYLSLALPLDQHHILWALLHYPTERWQSSYQQIRQQLLTIFGVSLTLALILALVVARSITQPLKQLTQFATAIAQGQSNVRLPQATGEVGVLGQTLCKMQQAVQQREEQLVQQARHDHLTGLKNRTFAEQELQQILSQHHCSLILLNIKNFRHINDSLGFNSGDSLLQQVAERLQLVKPSASLLARLGGDEFLMAYPRPFQDSDALILKMQLQQGYYLDGSSLSLSFVLGIYCIEADSLPVSDALRRLDIALSNAKQLQEQYSFYQQGQDEHHQRRLTILRDLPLALQSNQLFVVYQPKVDLHQYQCDAAEALIRWVHPELGFVPPDEFIQLAEHAGLINQVTDWMLSAVIRQLASWRQQGIELQVAVNLSAHDLSNPGLPEHIASILQQHQLPSKALALEVTEGAVMRDPKQVIRVLHQLRQMGIDLAIDDFGTGQSSLAYLKQLPVHEVKIDRAFVKDIEHNHQDELIVSATVQLAHGLGLKVTAEGLENKAGLAILLQHQCNIVQGYYFSKPLTAEQFGIWLGGFSAKQNQWFTPEDIG</sequence>
<feature type="domain" description="HAMP" evidence="3">
    <location>
        <begin position="291"/>
        <end position="342"/>
    </location>
</feature>
<organism evidence="5 6">
    <name type="scientific">Rheinheimera marina</name>
    <dbReference type="NCBI Taxonomy" id="1774958"/>
    <lineage>
        <taxon>Bacteria</taxon>
        <taxon>Pseudomonadati</taxon>
        <taxon>Pseudomonadota</taxon>
        <taxon>Gammaproteobacteria</taxon>
        <taxon>Chromatiales</taxon>
        <taxon>Chromatiaceae</taxon>
        <taxon>Rheinheimera</taxon>
    </lineage>
</organism>
<dbReference type="NCBIfam" id="TIGR00254">
    <property type="entry name" value="GGDEF"/>
    <property type="match status" value="1"/>
</dbReference>
<dbReference type="InterPro" id="IPR029787">
    <property type="entry name" value="Nucleotide_cyclase"/>
</dbReference>
<dbReference type="Gene3D" id="3.30.70.270">
    <property type="match status" value="1"/>
</dbReference>
<dbReference type="Gene3D" id="3.20.20.450">
    <property type="entry name" value="EAL domain"/>
    <property type="match status" value="1"/>
</dbReference>
<comment type="caution">
    <text evidence="5">The sequence shown here is derived from an EMBL/GenBank/DDBJ whole genome shotgun (WGS) entry which is preliminary data.</text>
</comment>
<dbReference type="CDD" id="cd06225">
    <property type="entry name" value="HAMP"/>
    <property type="match status" value="1"/>
</dbReference>
<dbReference type="PROSITE" id="PS50885">
    <property type="entry name" value="HAMP"/>
    <property type="match status" value="1"/>
</dbReference>
<dbReference type="SMART" id="SM00267">
    <property type="entry name" value="GGDEF"/>
    <property type="match status" value="1"/>
</dbReference>
<dbReference type="RefSeq" id="WP_377334711.1">
    <property type="nucleotide sequence ID" value="NZ_JBHSGB010000012.1"/>
</dbReference>
<keyword evidence="6" id="KW-1185">Reference proteome</keyword>
<keyword evidence="1" id="KW-1133">Transmembrane helix</keyword>
<dbReference type="SUPFAM" id="SSF158472">
    <property type="entry name" value="HAMP domain-like"/>
    <property type="match status" value="1"/>
</dbReference>
<dbReference type="Pfam" id="PF00990">
    <property type="entry name" value="GGDEF"/>
    <property type="match status" value="1"/>
</dbReference>
<dbReference type="EMBL" id="JBHSGB010000012">
    <property type="protein sequence ID" value="MFC4656024.1"/>
    <property type="molecule type" value="Genomic_DNA"/>
</dbReference>